<name>A0ABR8KI26_9NOSO</name>
<proteinExistence type="predicted"/>
<dbReference type="EMBL" id="JACJTU010000050">
    <property type="protein sequence ID" value="MBD2738461.1"/>
    <property type="molecule type" value="Genomic_DNA"/>
</dbReference>
<reference evidence="1 2" key="1">
    <citation type="journal article" date="2020" name="ISME J.">
        <title>Comparative genomics reveals insights into cyanobacterial evolution and habitat adaptation.</title>
        <authorList>
            <person name="Chen M.Y."/>
            <person name="Teng W.K."/>
            <person name="Zhao L."/>
            <person name="Hu C.X."/>
            <person name="Zhou Y.K."/>
            <person name="Han B.P."/>
            <person name="Song L.R."/>
            <person name="Shu W.S."/>
        </authorList>
    </citation>
    <scope>NUCLEOTIDE SEQUENCE [LARGE SCALE GENOMIC DNA]</scope>
    <source>
        <strain evidence="1 2">FACHB-159</strain>
    </source>
</reference>
<organism evidence="1 2">
    <name type="scientific">Nostoc paludosum FACHB-159</name>
    <dbReference type="NCBI Taxonomy" id="2692908"/>
    <lineage>
        <taxon>Bacteria</taxon>
        <taxon>Bacillati</taxon>
        <taxon>Cyanobacteriota</taxon>
        <taxon>Cyanophyceae</taxon>
        <taxon>Nostocales</taxon>
        <taxon>Nostocaceae</taxon>
        <taxon>Nostoc</taxon>
    </lineage>
</organism>
<evidence type="ECO:0000313" key="1">
    <source>
        <dbReference type="EMBL" id="MBD2738461.1"/>
    </source>
</evidence>
<evidence type="ECO:0000313" key="2">
    <source>
        <dbReference type="Proteomes" id="UP000637383"/>
    </source>
</evidence>
<sequence length="46" mass="5173">MKIISFCIISDKQFEVGKTFFINLYDVVNVAIANSRGIPTSINDYS</sequence>
<dbReference type="Proteomes" id="UP000637383">
    <property type="component" value="Unassembled WGS sequence"/>
</dbReference>
<comment type="caution">
    <text evidence="1">The sequence shown here is derived from an EMBL/GenBank/DDBJ whole genome shotgun (WGS) entry which is preliminary data.</text>
</comment>
<dbReference type="SUPFAM" id="SSF141072">
    <property type="entry name" value="CalX-like"/>
    <property type="match status" value="1"/>
</dbReference>
<dbReference type="Gene3D" id="2.60.120.770">
    <property type="match status" value="1"/>
</dbReference>
<keyword evidence="2" id="KW-1185">Reference proteome</keyword>
<accession>A0ABR8KI26</accession>
<dbReference type="RefSeq" id="WP_190958996.1">
    <property type="nucleotide sequence ID" value="NZ_JACJTU010000050.1"/>
</dbReference>
<gene>
    <name evidence="1" type="ORF">H6H03_32055</name>
</gene>
<protein>
    <submittedName>
        <fullName evidence="1">Uncharacterized protein</fullName>
    </submittedName>
</protein>
<dbReference type="InterPro" id="IPR038081">
    <property type="entry name" value="CalX-like_sf"/>
</dbReference>